<evidence type="ECO:0000313" key="2">
    <source>
        <dbReference type="EMBL" id="KTE92748.1"/>
    </source>
</evidence>
<evidence type="ECO:0000313" key="3">
    <source>
        <dbReference type="Proteomes" id="UP000054623"/>
    </source>
</evidence>
<organism evidence="1">
    <name type="scientific">Desulfitobacterium hafniense</name>
    <name type="common">Desulfitobacterium frappieri</name>
    <dbReference type="NCBI Taxonomy" id="49338"/>
    <lineage>
        <taxon>Bacteria</taxon>
        <taxon>Bacillati</taxon>
        <taxon>Bacillota</taxon>
        <taxon>Clostridia</taxon>
        <taxon>Eubacteriales</taxon>
        <taxon>Desulfitobacteriaceae</taxon>
        <taxon>Desulfitobacterium</taxon>
    </lineage>
</organism>
<dbReference type="Proteomes" id="UP000054623">
    <property type="component" value="Unassembled WGS sequence"/>
</dbReference>
<name>A0A098B8C8_DESHA</name>
<reference evidence="1" key="1">
    <citation type="submission" date="2014-07" db="EMBL/GenBank/DDBJ databases">
        <authorList>
            <person name="Hornung V.Bastian."/>
        </authorList>
    </citation>
    <scope>NUCLEOTIDE SEQUENCE</scope>
    <source>
        <strain evidence="1">PCE-S</strain>
    </source>
</reference>
<dbReference type="InterPro" id="IPR024532">
    <property type="entry name" value="DUF3830"/>
</dbReference>
<proteinExistence type="predicted"/>
<dbReference type="EMBL" id="LK996017">
    <property type="protein sequence ID" value="CDX04615.1"/>
    <property type="molecule type" value="Genomic_DNA"/>
</dbReference>
<sequence length="139" mass="15515">MIHIKMTSGDFTFLVQMEEEKAPQTCEWFLNLLPFKAQMIQARWSGQSTFIGLKDLGADVPYENPTSHPSKGEILMYPGKELSNGEILIPYGGTCFACPRGQISGNHFLTIIEGNSQLAELGRKTLYEGAQEIIFEKVV</sequence>
<accession>A0A098B8C8</accession>
<gene>
    <name evidence="2" type="ORF">AT727_17625</name>
    <name evidence="1" type="ORF">DPCES_4729</name>
</gene>
<dbReference type="OrthoDB" id="2082589at2"/>
<evidence type="ECO:0000313" key="1">
    <source>
        <dbReference type="EMBL" id="CDX04615.1"/>
    </source>
</evidence>
<dbReference type="PATRIC" id="fig|49338.4.peg.5086"/>
<dbReference type="Pfam" id="PF12903">
    <property type="entry name" value="DUF3830"/>
    <property type="match status" value="1"/>
</dbReference>
<dbReference type="Gene3D" id="2.40.100.20">
    <property type="match status" value="1"/>
</dbReference>
<protein>
    <submittedName>
        <fullName evidence="2">Cyclophilin-like superfamily protein</fullName>
    </submittedName>
</protein>
<dbReference type="AlphaFoldDB" id="A0A098B8C8"/>
<reference evidence="2 3" key="2">
    <citation type="submission" date="2015-12" db="EMBL/GenBank/DDBJ databases">
        <title>Draft Genome Sequence of Desulfitobacterium hafniense Strain DH, a Sulfate-reducing Bacterium Isolated from Paddy Soils.</title>
        <authorList>
            <person name="Bao P."/>
            <person name="Zhang X."/>
            <person name="Li G."/>
        </authorList>
    </citation>
    <scope>NUCLEOTIDE SEQUENCE [LARGE SCALE GENOMIC DNA]</scope>
    <source>
        <strain evidence="2 3">DH</strain>
    </source>
</reference>
<dbReference type="RefSeq" id="WP_005808765.1">
    <property type="nucleotide sequence ID" value="NZ_CABKQQ010000013.1"/>
</dbReference>
<dbReference type="EMBL" id="LOCK01000011">
    <property type="protein sequence ID" value="KTE92748.1"/>
    <property type="molecule type" value="Genomic_DNA"/>
</dbReference>